<reference evidence="1 2" key="1">
    <citation type="submission" date="2016-04" db="EMBL/GenBank/DDBJ databases">
        <title>Peptidophaga gingivicola gen. nov., sp. nov., isolated from human subgingival plaque.</title>
        <authorList>
            <person name="Beall C.J."/>
            <person name="Mokrzan E.M."/>
            <person name="Griffen A.L."/>
            <person name="Leys E.J."/>
        </authorList>
    </citation>
    <scope>NUCLEOTIDE SEQUENCE [LARGE SCALE GENOMIC DNA]</scope>
    <source>
        <strain evidence="1 2">BA112</strain>
    </source>
</reference>
<dbReference type="RefSeq" id="WP_064231303.1">
    <property type="nucleotide sequence ID" value="NZ_LVZK01000001.1"/>
</dbReference>
<dbReference type="EMBL" id="LVZK01000001">
    <property type="protein sequence ID" value="OAP86561.1"/>
    <property type="molecule type" value="Genomic_DNA"/>
</dbReference>
<dbReference type="AlphaFoldDB" id="A0A179B610"/>
<name>A0A179B610_9ACTO</name>
<dbReference type="InterPro" id="IPR007423">
    <property type="entry name" value="Sel_put"/>
</dbReference>
<sequence length="74" mass="8443">MGETAKGVRRPFAGLRRGLAAFRSFWRDLTGESAYEKYVARHRREHPDCEPIPAREFWRARSEAAEDGVTTGCC</sequence>
<proteinExistence type="predicted"/>
<accession>A0A179B610</accession>
<protein>
    <recommendedName>
        <fullName evidence="3">YbdD/YjiX family protein</fullName>
    </recommendedName>
</protein>
<evidence type="ECO:0000313" key="2">
    <source>
        <dbReference type="Proteomes" id="UP000078368"/>
    </source>
</evidence>
<comment type="caution">
    <text evidence="1">The sequence shown here is derived from an EMBL/GenBank/DDBJ whole genome shotgun (WGS) entry which is preliminary data.</text>
</comment>
<dbReference type="Proteomes" id="UP000078368">
    <property type="component" value="Unassembled WGS sequence"/>
</dbReference>
<organism evidence="1 2">
    <name type="scientific">Peptidiphaga gingivicola</name>
    <dbReference type="NCBI Taxonomy" id="2741497"/>
    <lineage>
        <taxon>Bacteria</taxon>
        <taxon>Bacillati</taxon>
        <taxon>Actinomycetota</taxon>
        <taxon>Actinomycetes</taxon>
        <taxon>Actinomycetales</taxon>
        <taxon>Actinomycetaceae</taxon>
        <taxon>Peptidiphaga</taxon>
    </lineage>
</organism>
<evidence type="ECO:0008006" key="3">
    <source>
        <dbReference type="Google" id="ProtNLM"/>
    </source>
</evidence>
<gene>
    <name evidence="1" type="ORF">A4H34_05370</name>
</gene>
<evidence type="ECO:0000313" key="1">
    <source>
        <dbReference type="EMBL" id="OAP86561.1"/>
    </source>
</evidence>
<dbReference type="OrthoDB" id="3541280at2"/>
<dbReference type="Pfam" id="PF04328">
    <property type="entry name" value="Sel_put"/>
    <property type="match status" value="1"/>
</dbReference>
<keyword evidence="2" id="KW-1185">Reference proteome</keyword>